<protein>
    <submittedName>
        <fullName evidence="5">DnaB-like protein helicase-like protein</fullName>
    </submittedName>
</protein>
<dbReference type="HOGENOM" id="CLU_035911_0_0_7"/>
<evidence type="ECO:0000256" key="2">
    <source>
        <dbReference type="ARBA" id="ARBA00022705"/>
    </source>
</evidence>
<reference evidence="5 6" key="1">
    <citation type="journal article" date="2008" name="Appl. Environ. Microbiol.">
        <title>Genome of the epsilonproteobacterial chemolithoautotroph Sulfurimonas denitrificans.</title>
        <authorList>
            <person name="Sievert S.M."/>
            <person name="Scott K.M."/>
            <person name="Klotz M.G."/>
            <person name="Chain P.S.G."/>
            <person name="Hauser L.J."/>
            <person name="Hemp J."/>
            <person name="Huegler M."/>
            <person name="Land M."/>
            <person name="Lapidus A."/>
            <person name="Larimer F.W."/>
            <person name="Lucas S."/>
            <person name="Malfatti S.A."/>
            <person name="Meyer F."/>
            <person name="Paulsen I.T."/>
            <person name="Ren Q."/>
            <person name="Simon J."/>
            <person name="Bailey K."/>
            <person name="Diaz E."/>
            <person name="Fitzpatrick K.A."/>
            <person name="Glover B."/>
            <person name="Gwatney N."/>
            <person name="Korajkic A."/>
            <person name="Long A."/>
            <person name="Mobberley J.M."/>
            <person name="Pantry S.N."/>
            <person name="Pazder G."/>
            <person name="Peterson S."/>
            <person name="Quintanilla J.D."/>
            <person name="Sprinkle R."/>
            <person name="Stephens J."/>
            <person name="Thomas P."/>
            <person name="Vaughn R."/>
            <person name="Weber M.J."/>
            <person name="Wooten L.L."/>
        </authorList>
    </citation>
    <scope>NUCLEOTIDE SEQUENCE [LARGE SCALE GENOMIC DNA]</scope>
    <source>
        <strain evidence="6">ATCC 33889 / DSM 1251</strain>
    </source>
</reference>
<dbReference type="SMART" id="SM00382">
    <property type="entry name" value="AAA"/>
    <property type="match status" value="1"/>
</dbReference>
<sequence length="469" mass="54245">MKSNTNYSFDCLIGIERAILSTLITYPEVDKINEAISIIEANDFYFEQHGLIFNTIIDQYNNDRPIDEITVYLRNKAKIQESYSLDVIAANPLASLTDYLKQLKFYSLERQITVVAAKVKEGDFKKINDLQVLQDKMESLGDIRNLKPFTDKFEAYISSLDLDVEKIKNKKVEYLYDNFLVKNDIIMIVARPGTGKSLVSVALCNMLLSEDKVKRVFYLDGDNSELTIKTRNIHHLKEKFGNRLNYLVELSRSSFMQVINELKKIDLTDCLIVFDSIKNFITGDRNNHKDVTELMNILKILRKNGATIIFLHHQNKLQKEFNSEFAGSSAFAEDVALAFELRKNEDKQTYILIPIKDRNNTSDYIAFKYNQDNTLTKVDVDYAMETNEDLEMKEEIIRFIASSKEKPKYSDILSTLTDAGYNKDKANKIIQNGKDKYWKATRIPRQNNKLVFELIDNQDSQDNPINRGL</sequence>
<dbReference type="RefSeq" id="WP_011372587.1">
    <property type="nucleotide sequence ID" value="NC_007575.1"/>
</dbReference>
<dbReference type="GO" id="GO:0003678">
    <property type="term" value="F:DNA helicase activity"/>
    <property type="evidence" value="ECO:0007669"/>
    <property type="project" value="InterPro"/>
</dbReference>
<keyword evidence="5" id="KW-0067">ATP-binding</keyword>
<accession>Q30RZ6</accession>
<dbReference type="InterPro" id="IPR003593">
    <property type="entry name" value="AAA+_ATPase"/>
</dbReference>
<keyword evidence="5" id="KW-0547">Nucleotide-binding</keyword>
<dbReference type="Pfam" id="PF00772">
    <property type="entry name" value="DnaB"/>
    <property type="match status" value="1"/>
</dbReference>
<dbReference type="Gene3D" id="1.10.860.10">
    <property type="entry name" value="DNAb Helicase, Chain A"/>
    <property type="match status" value="1"/>
</dbReference>
<dbReference type="SUPFAM" id="SSF48024">
    <property type="entry name" value="N-terminal domain of DnaB helicase"/>
    <property type="match status" value="1"/>
</dbReference>
<dbReference type="SUPFAM" id="SSF52540">
    <property type="entry name" value="P-loop containing nucleoside triphosphate hydrolases"/>
    <property type="match status" value="1"/>
</dbReference>
<keyword evidence="3" id="KW-0238">DNA-binding</keyword>
<keyword evidence="6" id="KW-1185">Reference proteome</keyword>
<evidence type="ECO:0000259" key="4">
    <source>
        <dbReference type="SMART" id="SM00382"/>
    </source>
</evidence>
<dbReference type="InterPro" id="IPR036185">
    <property type="entry name" value="DNA_heli_DnaB-like_N_sf"/>
</dbReference>
<dbReference type="GO" id="GO:1990077">
    <property type="term" value="C:primosome complex"/>
    <property type="evidence" value="ECO:0007669"/>
    <property type="project" value="UniProtKB-KW"/>
</dbReference>
<dbReference type="AlphaFoldDB" id="Q30RZ6"/>
<keyword evidence="2" id="KW-0235">DNA replication</keyword>
<dbReference type="InterPro" id="IPR016136">
    <property type="entry name" value="DNA_helicase_N/primase_C"/>
</dbReference>
<dbReference type="OrthoDB" id="5326290at2"/>
<dbReference type="eggNOG" id="COG0305">
    <property type="taxonomic scope" value="Bacteria"/>
</dbReference>
<evidence type="ECO:0000313" key="5">
    <source>
        <dbReference type="EMBL" id="ABB44235.1"/>
    </source>
</evidence>
<dbReference type="STRING" id="326298.Suden_0957"/>
<keyword evidence="5" id="KW-0347">Helicase</keyword>
<evidence type="ECO:0000256" key="3">
    <source>
        <dbReference type="ARBA" id="ARBA00023125"/>
    </source>
</evidence>
<dbReference type="Proteomes" id="UP000002714">
    <property type="component" value="Chromosome"/>
</dbReference>
<proteinExistence type="predicted"/>
<keyword evidence="5" id="KW-0378">Hydrolase</keyword>
<dbReference type="GO" id="GO:0005524">
    <property type="term" value="F:ATP binding"/>
    <property type="evidence" value="ECO:0007669"/>
    <property type="project" value="InterPro"/>
</dbReference>
<dbReference type="EMBL" id="CP000153">
    <property type="protein sequence ID" value="ABB44235.1"/>
    <property type="molecule type" value="Genomic_DNA"/>
</dbReference>
<dbReference type="InterPro" id="IPR007693">
    <property type="entry name" value="DNA_helicase_DnaB-like_N"/>
</dbReference>
<organism evidence="5 6">
    <name type="scientific">Sulfurimonas denitrificans (strain ATCC 33889 / DSM 1251)</name>
    <name type="common">Thiomicrospira denitrificans (strain ATCC 33889 / DSM 1251)</name>
    <dbReference type="NCBI Taxonomy" id="326298"/>
    <lineage>
        <taxon>Bacteria</taxon>
        <taxon>Pseudomonadati</taxon>
        <taxon>Campylobacterota</taxon>
        <taxon>Epsilonproteobacteria</taxon>
        <taxon>Campylobacterales</taxon>
        <taxon>Sulfurimonadaceae</taxon>
        <taxon>Sulfurimonas</taxon>
    </lineage>
</organism>
<name>Q30RZ6_SULDN</name>
<keyword evidence="1" id="KW-0639">Primosome</keyword>
<dbReference type="Gene3D" id="3.40.50.300">
    <property type="entry name" value="P-loop containing nucleotide triphosphate hydrolases"/>
    <property type="match status" value="1"/>
</dbReference>
<evidence type="ECO:0000256" key="1">
    <source>
        <dbReference type="ARBA" id="ARBA00022515"/>
    </source>
</evidence>
<dbReference type="GO" id="GO:0006269">
    <property type="term" value="P:DNA replication, synthesis of primer"/>
    <property type="evidence" value="ECO:0007669"/>
    <property type="project" value="UniProtKB-KW"/>
</dbReference>
<dbReference type="GO" id="GO:0003677">
    <property type="term" value="F:DNA binding"/>
    <property type="evidence" value="ECO:0007669"/>
    <property type="project" value="UniProtKB-KW"/>
</dbReference>
<dbReference type="InterPro" id="IPR027417">
    <property type="entry name" value="P-loop_NTPase"/>
</dbReference>
<dbReference type="Pfam" id="PF13481">
    <property type="entry name" value="AAA_25"/>
    <property type="match status" value="1"/>
</dbReference>
<feature type="domain" description="AAA+ ATPase" evidence="4">
    <location>
        <begin position="182"/>
        <end position="345"/>
    </location>
</feature>
<evidence type="ECO:0000313" key="6">
    <source>
        <dbReference type="Proteomes" id="UP000002714"/>
    </source>
</evidence>
<gene>
    <name evidence="5" type="ordered locus">Suden_0957</name>
</gene>
<dbReference type="KEGG" id="tdn:Suden_0957"/>